<proteinExistence type="predicted"/>
<evidence type="ECO:0000313" key="3">
    <source>
        <dbReference type="Proteomes" id="UP001279734"/>
    </source>
</evidence>
<evidence type="ECO:0008006" key="4">
    <source>
        <dbReference type="Google" id="ProtNLM"/>
    </source>
</evidence>
<feature type="transmembrane region" description="Helical" evidence="1">
    <location>
        <begin position="223"/>
        <end position="246"/>
    </location>
</feature>
<reference evidence="2" key="1">
    <citation type="submission" date="2023-05" db="EMBL/GenBank/DDBJ databases">
        <title>Nepenthes gracilis genome sequencing.</title>
        <authorList>
            <person name="Fukushima K."/>
        </authorList>
    </citation>
    <scope>NUCLEOTIDE SEQUENCE</scope>
    <source>
        <strain evidence="2">SING2019-196</strain>
    </source>
</reference>
<feature type="transmembrane region" description="Helical" evidence="1">
    <location>
        <begin position="149"/>
        <end position="169"/>
    </location>
</feature>
<feature type="transmembrane region" description="Helical" evidence="1">
    <location>
        <begin position="90"/>
        <end position="113"/>
    </location>
</feature>
<dbReference type="PANTHER" id="PTHR34953:SF1">
    <property type="entry name" value="ALPHA_BETA HYDROLASE RELATED PROTEIN"/>
    <property type="match status" value="1"/>
</dbReference>
<evidence type="ECO:0000256" key="1">
    <source>
        <dbReference type="SAM" id="Phobius"/>
    </source>
</evidence>
<dbReference type="PROSITE" id="PS51257">
    <property type="entry name" value="PROKAR_LIPOPROTEIN"/>
    <property type="match status" value="1"/>
</dbReference>
<accession>A0AAD3S4B7</accession>
<keyword evidence="3" id="KW-1185">Reference proteome</keyword>
<gene>
    <name evidence="2" type="ORF">Nepgr_006043</name>
</gene>
<keyword evidence="1" id="KW-0812">Transmembrane</keyword>
<feature type="transmembrane region" description="Helical" evidence="1">
    <location>
        <begin position="181"/>
        <end position="203"/>
    </location>
</feature>
<keyword evidence="1" id="KW-1133">Transmembrane helix</keyword>
<evidence type="ECO:0000313" key="2">
    <source>
        <dbReference type="EMBL" id="GMH04204.1"/>
    </source>
</evidence>
<comment type="caution">
    <text evidence="2">The sequence shown here is derived from an EMBL/GenBank/DDBJ whole genome shotgun (WGS) entry which is preliminary data.</text>
</comment>
<dbReference type="EMBL" id="BSYO01000005">
    <property type="protein sequence ID" value="GMH04204.1"/>
    <property type="molecule type" value="Genomic_DNA"/>
</dbReference>
<organism evidence="2 3">
    <name type="scientific">Nepenthes gracilis</name>
    <name type="common">Slender pitcher plant</name>
    <dbReference type="NCBI Taxonomy" id="150966"/>
    <lineage>
        <taxon>Eukaryota</taxon>
        <taxon>Viridiplantae</taxon>
        <taxon>Streptophyta</taxon>
        <taxon>Embryophyta</taxon>
        <taxon>Tracheophyta</taxon>
        <taxon>Spermatophyta</taxon>
        <taxon>Magnoliopsida</taxon>
        <taxon>eudicotyledons</taxon>
        <taxon>Gunneridae</taxon>
        <taxon>Pentapetalae</taxon>
        <taxon>Caryophyllales</taxon>
        <taxon>Nepenthaceae</taxon>
        <taxon>Nepenthes</taxon>
    </lineage>
</organism>
<protein>
    <recommendedName>
        <fullName evidence="4">MENTAL domain-containing protein</fullName>
    </recommendedName>
</protein>
<sequence length="286" mass="31518">MLKVQERVSILLCVWSKHRTLVLQLLSQSSSSCLSFRCPLVLSYFFTALSPYSSLRFLSLWKTIAKYTSSPGMGMVKGEKSKRIIRAVKTLFFLIALLISFLLFSAPVLLAAADAVLPSALLSAYLSSSFLSPRTQAAYLANYDFRYSLIDIPLISIVRSILIICVYSCCDGPRLSRGPHLWAASTCSLLSLVFVSLKASFVFGGNIGNLSTGGGLGEREGCVIGAEVVLFVCSCALAIGHVMVAYRTCCRERKRLLVYKIDIEAVSACKNAFPRYEKMVQEERKN</sequence>
<dbReference type="PANTHER" id="PTHR34953">
    <property type="entry name" value="ALPHA/BETA HYDROLASE RELATED PROTEIN"/>
    <property type="match status" value="1"/>
</dbReference>
<name>A0AAD3S4B7_NEPGR</name>
<dbReference type="AlphaFoldDB" id="A0AAD3S4B7"/>
<dbReference type="Proteomes" id="UP001279734">
    <property type="component" value="Unassembled WGS sequence"/>
</dbReference>
<keyword evidence="1" id="KW-0472">Membrane</keyword>